<dbReference type="FunFam" id="1.10.510.10:FF:000066">
    <property type="entry name" value="Serine/threonine-protein kinase DCLK1 isoform 2"/>
    <property type="match status" value="1"/>
</dbReference>
<keyword evidence="24" id="KW-1185">Reference proteome</keyword>
<dbReference type="FunFam" id="3.10.20.230:FF:000002">
    <property type="entry name" value="serine/threonine-protein kinase DCLK2 isoform X1"/>
    <property type="match status" value="1"/>
</dbReference>
<keyword evidence="9 19" id="KW-0547">Nucleotide-binding</keyword>
<dbReference type="STRING" id="6573.A0A210QVW6"/>
<dbReference type="CDD" id="cd14095">
    <property type="entry name" value="STKc_DCKL"/>
    <property type="match status" value="1"/>
</dbReference>
<keyword evidence="8" id="KW-0677">Repeat</keyword>
<evidence type="ECO:0000256" key="11">
    <source>
        <dbReference type="ARBA" id="ARBA00022840"/>
    </source>
</evidence>
<comment type="caution">
    <text evidence="23">The sequence shown here is derived from an EMBL/GenBank/DDBJ whole genome shotgun (WGS) entry which is preliminary data.</text>
</comment>
<dbReference type="SUPFAM" id="SSF56112">
    <property type="entry name" value="Protein kinase-like (PK-like)"/>
    <property type="match status" value="1"/>
</dbReference>
<gene>
    <name evidence="23" type="ORF">KP79_PYT12891</name>
</gene>
<evidence type="ECO:0000256" key="17">
    <source>
        <dbReference type="ARBA" id="ARBA00079902"/>
    </source>
</evidence>
<dbReference type="SUPFAM" id="SSF89837">
    <property type="entry name" value="Doublecortin (DC)"/>
    <property type="match status" value="2"/>
</dbReference>
<evidence type="ECO:0000313" key="23">
    <source>
        <dbReference type="EMBL" id="OWF52900.1"/>
    </source>
</evidence>
<evidence type="ECO:0000256" key="13">
    <source>
        <dbReference type="ARBA" id="ARBA00047899"/>
    </source>
</evidence>
<dbReference type="InterPro" id="IPR017441">
    <property type="entry name" value="Protein_kinase_ATP_BS"/>
</dbReference>
<feature type="compositionally biased region" description="Low complexity" evidence="20">
    <location>
        <begin position="333"/>
        <end position="346"/>
    </location>
</feature>
<evidence type="ECO:0000256" key="4">
    <source>
        <dbReference type="ARBA" id="ARBA00022490"/>
    </source>
</evidence>
<evidence type="ECO:0000259" key="21">
    <source>
        <dbReference type="PROSITE" id="PS50011"/>
    </source>
</evidence>
<feature type="binding site" evidence="19">
    <location>
        <position position="411"/>
    </location>
    <ligand>
        <name>ATP</name>
        <dbReference type="ChEBI" id="CHEBI:30616"/>
    </ligand>
</feature>
<dbReference type="EC" id="2.7.11.1" evidence="3"/>
<dbReference type="GO" id="GO:0035556">
    <property type="term" value="P:intracellular signal transduction"/>
    <property type="evidence" value="ECO:0007669"/>
    <property type="project" value="InterPro"/>
</dbReference>
<evidence type="ECO:0000259" key="22">
    <source>
        <dbReference type="PROSITE" id="PS50309"/>
    </source>
</evidence>
<dbReference type="SMART" id="SM00537">
    <property type="entry name" value="DCX"/>
    <property type="match status" value="2"/>
</dbReference>
<dbReference type="PROSITE" id="PS00107">
    <property type="entry name" value="PROTEIN_KINASE_ATP"/>
    <property type="match status" value="1"/>
</dbReference>
<dbReference type="SMART" id="SM00220">
    <property type="entry name" value="S_TKc"/>
    <property type="match status" value="1"/>
</dbReference>
<evidence type="ECO:0000256" key="1">
    <source>
        <dbReference type="ARBA" id="ARBA00004245"/>
    </source>
</evidence>
<name>A0A210QVW6_MIZYE</name>
<dbReference type="InterPro" id="IPR008271">
    <property type="entry name" value="Ser/Thr_kinase_AS"/>
</dbReference>
<evidence type="ECO:0000256" key="2">
    <source>
        <dbReference type="ARBA" id="ARBA00005354"/>
    </source>
</evidence>
<dbReference type="Gene3D" id="1.10.510.10">
    <property type="entry name" value="Transferase(Phosphotransferase) domain 1"/>
    <property type="match status" value="1"/>
</dbReference>
<dbReference type="InterPro" id="IPR000719">
    <property type="entry name" value="Prot_kinase_dom"/>
</dbReference>
<sequence>MRYGHAGNASRSRQNSKMIENGYEEHFAYSDDRVRNGRASSRSGRTSPAHSAHGSLIRHSLMKGTDDKRAMKVRFYRNGDKFFKGIVYAVSCERFRTLDSLLVDLTNSPVCDRNVLPNGVRHIFSTDGSHKVTNLDQLEEGESYVCASTELFKRLDYTKSASPNWNVNVRAKDDDSAISGTNRESLMEDMKDYIKPKLVTIVRNGSKPRKAVRVLLNRKTAHSFDQVMDDITEAIKLDSGAVRKVFTLDGKQVTNLYDFFQDDSVFIAYGPERFSADDFDLDDNEVRLVSPYKPSPFKEKRVTLRSAKSPRSSRKLSLSNRSLNEEYQESRSGRSSPLSSPHSSPRMSRKSSGRVVSAPKYRLQEGLDGESYAGPPSLGKKYEIGRTIGEGNFAIVMECIDRTTNKRYALKKIDKTRCKGKEQMIENEVSILRKVQHPNIIMLLEEFDAKDELYLVMEYVKGGDLFDAIAMATKYTEQDASGMVYNLSSALKYLHNLNIVHRDVKPENLLVFQHTDGAKSIKLGDFGLATYATEVLYTVCGTPTYVAPEILAEIGYGFKVDVWAAGVILYILLSGFPPFVSTSNDQEELFDQILDGKFEFTAPFWDDVSDSAKDLISQMLDVDPNSRLSAADVLVHPWVADDMAKNEDIHGNITTSIKKHFKRKSKPSLSTAGIRIVTSTALDKGSRFFPGRKAALTLQQQDNGDEVF</sequence>
<evidence type="ECO:0000256" key="10">
    <source>
        <dbReference type="ARBA" id="ARBA00022777"/>
    </source>
</evidence>
<dbReference type="GO" id="GO:0005524">
    <property type="term" value="F:ATP binding"/>
    <property type="evidence" value="ECO:0007669"/>
    <property type="project" value="UniProtKB-UniRule"/>
</dbReference>
<feature type="domain" description="Protein kinase" evidence="21">
    <location>
        <begin position="382"/>
        <end position="639"/>
    </location>
</feature>
<dbReference type="PROSITE" id="PS00108">
    <property type="entry name" value="PROTEIN_KINASE_ST"/>
    <property type="match status" value="1"/>
</dbReference>
<feature type="region of interest" description="Disordered" evidence="20">
    <location>
        <begin position="299"/>
        <end position="360"/>
    </location>
</feature>
<dbReference type="CDD" id="cd17069">
    <property type="entry name" value="DCX2"/>
    <property type="match status" value="1"/>
</dbReference>
<evidence type="ECO:0000256" key="19">
    <source>
        <dbReference type="PROSITE-ProRule" id="PRU10141"/>
    </source>
</evidence>
<evidence type="ECO:0000256" key="8">
    <source>
        <dbReference type="ARBA" id="ARBA00022737"/>
    </source>
</evidence>
<reference evidence="23 24" key="1">
    <citation type="journal article" date="2017" name="Nat. Ecol. Evol.">
        <title>Scallop genome provides insights into evolution of bilaterian karyotype and development.</title>
        <authorList>
            <person name="Wang S."/>
            <person name="Zhang J."/>
            <person name="Jiao W."/>
            <person name="Li J."/>
            <person name="Xun X."/>
            <person name="Sun Y."/>
            <person name="Guo X."/>
            <person name="Huan P."/>
            <person name="Dong B."/>
            <person name="Zhang L."/>
            <person name="Hu X."/>
            <person name="Sun X."/>
            <person name="Wang J."/>
            <person name="Zhao C."/>
            <person name="Wang Y."/>
            <person name="Wang D."/>
            <person name="Huang X."/>
            <person name="Wang R."/>
            <person name="Lv J."/>
            <person name="Li Y."/>
            <person name="Zhang Z."/>
            <person name="Liu B."/>
            <person name="Lu W."/>
            <person name="Hui Y."/>
            <person name="Liang J."/>
            <person name="Zhou Z."/>
            <person name="Hou R."/>
            <person name="Li X."/>
            <person name="Liu Y."/>
            <person name="Li H."/>
            <person name="Ning X."/>
            <person name="Lin Y."/>
            <person name="Zhao L."/>
            <person name="Xing Q."/>
            <person name="Dou J."/>
            <person name="Li Y."/>
            <person name="Mao J."/>
            <person name="Guo H."/>
            <person name="Dou H."/>
            <person name="Li T."/>
            <person name="Mu C."/>
            <person name="Jiang W."/>
            <person name="Fu Q."/>
            <person name="Fu X."/>
            <person name="Miao Y."/>
            <person name="Liu J."/>
            <person name="Yu Q."/>
            <person name="Li R."/>
            <person name="Liao H."/>
            <person name="Li X."/>
            <person name="Kong Y."/>
            <person name="Jiang Z."/>
            <person name="Chourrout D."/>
            <person name="Li R."/>
            <person name="Bao Z."/>
        </authorList>
    </citation>
    <scope>NUCLEOTIDE SEQUENCE [LARGE SCALE GENOMIC DNA]</scope>
    <source>
        <strain evidence="23 24">PY_sf001</strain>
    </source>
</reference>
<keyword evidence="4" id="KW-0963">Cytoplasm</keyword>
<dbReference type="AlphaFoldDB" id="A0A210QVW6"/>
<comment type="catalytic activity">
    <reaction evidence="13">
        <text>L-threonyl-[protein] + ATP = O-phospho-L-threonyl-[protein] + ADP + H(+)</text>
        <dbReference type="Rhea" id="RHEA:46608"/>
        <dbReference type="Rhea" id="RHEA-COMP:11060"/>
        <dbReference type="Rhea" id="RHEA-COMP:11605"/>
        <dbReference type="ChEBI" id="CHEBI:15378"/>
        <dbReference type="ChEBI" id="CHEBI:30013"/>
        <dbReference type="ChEBI" id="CHEBI:30616"/>
        <dbReference type="ChEBI" id="CHEBI:61977"/>
        <dbReference type="ChEBI" id="CHEBI:456216"/>
        <dbReference type="EC" id="2.7.11.1"/>
    </reaction>
</comment>
<feature type="region of interest" description="Disordered" evidence="20">
    <location>
        <begin position="30"/>
        <end position="57"/>
    </location>
</feature>
<feature type="compositionally biased region" description="Polar residues" evidence="20">
    <location>
        <begin position="38"/>
        <end position="49"/>
    </location>
</feature>
<evidence type="ECO:0000256" key="18">
    <source>
        <dbReference type="ARBA" id="ARBA00080759"/>
    </source>
</evidence>
<dbReference type="GO" id="GO:0007417">
    <property type="term" value="P:central nervous system development"/>
    <property type="evidence" value="ECO:0007669"/>
    <property type="project" value="UniProtKB-ARBA"/>
</dbReference>
<evidence type="ECO:0000256" key="14">
    <source>
        <dbReference type="ARBA" id="ARBA00048679"/>
    </source>
</evidence>
<dbReference type="PROSITE" id="PS50011">
    <property type="entry name" value="PROTEIN_KINASE_DOM"/>
    <property type="match status" value="1"/>
</dbReference>
<evidence type="ECO:0000256" key="9">
    <source>
        <dbReference type="ARBA" id="ARBA00022741"/>
    </source>
</evidence>
<evidence type="ECO:0000256" key="16">
    <source>
        <dbReference type="ARBA" id="ARBA00079695"/>
    </source>
</evidence>
<proteinExistence type="inferred from homology"/>
<dbReference type="FunFam" id="3.30.200.20:FF:000315">
    <property type="entry name" value="Calcium-dependent protein kinase 3"/>
    <property type="match status" value="1"/>
</dbReference>
<feature type="domain" description="Doublecortin" evidence="22">
    <location>
        <begin position="71"/>
        <end position="158"/>
    </location>
</feature>
<dbReference type="Proteomes" id="UP000242188">
    <property type="component" value="Unassembled WGS sequence"/>
</dbReference>
<dbReference type="InterPro" id="IPR003533">
    <property type="entry name" value="Doublecortin_dom"/>
</dbReference>
<dbReference type="PANTHER" id="PTHR24347">
    <property type="entry name" value="SERINE/THREONINE-PROTEIN KINASE"/>
    <property type="match status" value="1"/>
</dbReference>
<feature type="compositionally biased region" description="Low complexity" evidence="20">
    <location>
        <begin position="304"/>
        <end position="322"/>
    </location>
</feature>
<evidence type="ECO:0000256" key="20">
    <source>
        <dbReference type="SAM" id="MobiDB-lite"/>
    </source>
</evidence>
<evidence type="ECO:0000313" key="24">
    <source>
        <dbReference type="Proteomes" id="UP000242188"/>
    </source>
</evidence>
<evidence type="ECO:0000256" key="12">
    <source>
        <dbReference type="ARBA" id="ARBA00023212"/>
    </source>
</evidence>
<dbReference type="Pfam" id="PF00069">
    <property type="entry name" value="Pkinase"/>
    <property type="match status" value="1"/>
</dbReference>
<dbReference type="CDD" id="cd16109">
    <property type="entry name" value="DCX1"/>
    <property type="match status" value="1"/>
</dbReference>
<comment type="catalytic activity">
    <reaction evidence="14">
        <text>L-seryl-[protein] + ATP = O-phospho-L-seryl-[protein] + ADP + H(+)</text>
        <dbReference type="Rhea" id="RHEA:17989"/>
        <dbReference type="Rhea" id="RHEA-COMP:9863"/>
        <dbReference type="Rhea" id="RHEA-COMP:11604"/>
        <dbReference type="ChEBI" id="CHEBI:15378"/>
        <dbReference type="ChEBI" id="CHEBI:29999"/>
        <dbReference type="ChEBI" id="CHEBI:30616"/>
        <dbReference type="ChEBI" id="CHEBI:83421"/>
        <dbReference type="ChEBI" id="CHEBI:456216"/>
        <dbReference type="EC" id="2.7.11.1"/>
    </reaction>
</comment>
<dbReference type="GO" id="GO:0005856">
    <property type="term" value="C:cytoskeleton"/>
    <property type="evidence" value="ECO:0007669"/>
    <property type="project" value="UniProtKB-SubCell"/>
</dbReference>
<keyword evidence="7" id="KW-0808">Transferase</keyword>
<comment type="similarity">
    <text evidence="2">Belongs to the protein kinase superfamily. CAMK Ser/Thr protein kinase family. CaMK subfamily.</text>
</comment>
<keyword evidence="12" id="KW-0206">Cytoskeleton</keyword>
<dbReference type="Pfam" id="PF03607">
    <property type="entry name" value="DCX"/>
    <property type="match status" value="2"/>
</dbReference>
<dbReference type="InterPro" id="IPR036572">
    <property type="entry name" value="Doublecortin_dom_sf"/>
</dbReference>
<accession>A0A210QVW6</accession>
<evidence type="ECO:0000256" key="5">
    <source>
        <dbReference type="ARBA" id="ARBA00022527"/>
    </source>
</evidence>
<keyword evidence="5" id="KW-0723">Serine/threonine-protein kinase</keyword>
<dbReference type="InterPro" id="IPR011009">
    <property type="entry name" value="Kinase-like_dom_sf"/>
</dbReference>
<protein>
    <recommendedName>
        <fullName evidence="15">Serine/threonine-protein kinase DCLK2</fullName>
        <ecNumber evidence="3">2.7.11.1</ecNumber>
    </recommendedName>
    <alternativeName>
        <fullName evidence="18">CaMK-like CREB regulatory kinase 2</fullName>
    </alternativeName>
    <alternativeName>
        <fullName evidence="16">Doublecortin-like and CAM kinase-like 2</fullName>
    </alternativeName>
    <alternativeName>
        <fullName evidence="17">Doublecortin-like kinase 2</fullName>
    </alternativeName>
</protein>
<comment type="subcellular location">
    <subcellularLocation>
        <location evidence="1">Cytoplasm</location>
        <location evidence="1">Cytoskeleton</location>
    </subcellularLocation>
</comment>
<evidence type="ECO:0000256" key="3">
    <source>
        <dbReference type="ARBA" id="ARBA00012513"/>
    </source>
</evidence>
<dbReference type="Gene3D" id="3.10.20.230">
    <property type="entry name" value="Doublecortin domain"/>
    <property type="match status" value="2"/>
</dbReference>
<feature type="domain" description="Doublecortin" evidence="22">
    <location>
        <begin position="197"/>
        <end position="280"/>
    </location>
</feature>
<dbReference type="Gene3D" id="3.30.200.20">
    <property type="entry name" value="Phosphorylase Kinase, domain 1"/>
    <property type="match status" value="1"/>
</dbReference>
<dbReference type="EMBL" id="NEDP02001613">
    <property type="protein sequence ID" value="OWF52900.1"/>
    <property type="molecule type" value="Genomic_DNA"/>
</dbReference>
<organism evidence="23 24">
    <name type="scientific">Mizuhopecten yessoensis</name>
    <name type="common">Japanese scallop</name>
    <name type="synonym">Patinopecten yessoensis</name>
    <dbReference type="NCBI Taxonomy" id="6573"/>
    <lineage>
        <taxon>Eukaryota</taxon>
        <taxon>Metazoa</taxon>
        <taxon>Spiralia</taxon>
        <taxon>Lophotrochozoa</taxon>
        <taxon>Mollusca</taxon>
        <taxon>Bivalvia</taxon>
        <taxon>Autobranchia</taxon>
        <taxon>Pteriomorphia</taxon>
        <taxon>Pectinida</taxon>
        <taxon>Pectinoidea</taxon>
        <taxon>Pectinidae</taxon>
        <taxon>Mizuhopecten</taxon>
    </lineage>
</organism>
<keyword evidence="10 23" id="KW-0418">Kinase</keyword>
<dbReference type="FunFam" id="3.10.20.230:FF:000001">
    <property type="entry name" value="serine/threonine-protein kinase DCLK1 isoform X1"/>
    <property type="match status" value="1"/>
</dbReference>
<evidence type="ECO:0000256" key="15">
    <source>
        <dbReference type="ARBA" id="ARBA00070436"/>
    </source>
</evidence>
<dbReference type="PROSITE" id="PS50309">
    <property type="entry name" value="DC"/>
    <property type="match status" value="2"/>
</dbReference>
<keyword evidence="11 19" id="KW-0067">ATP-binding</keyword>
<evidence type="ECO:0000256" key="6">
    <source>
        <dbReference type="ARBA" id="ARBA00022553"/>
    </source>
</evidence>
<evidence type="ECO:0000256" key="7">
    <source>
        <dbReference type="ARBA" id="ARBA00022679"/>
    </source>
</evidence>
<keyword evidence="6" id="KW-0597">Phosphoprotein</keyword>
<dbReference type="OrthoDB" id="1738954at2759"/>
<dbReference type="GO" id="GO:0004674">
    <property type="term" value="F:protein serine/threonine kinase activity"/>
    <property type="evidence" value="ECO:0007669"/>
    <property type="project" value="UniProtKB-KW"/>
</dbReference>